<keyword evidence="9" id="KW-0325">Glycoprotein</keyword>
<evidence type="ECO:0000256" key="5">
    <source>
        <dbReference type="ARBA" id="ARBA00022692"/>
    </source>
</evidence>
<evidence type="ECO:0000256" key="11">
    <source>
        <dbReference type="PIRSR" id="PIRSR605027-1"/>
    </source>
</evidence>
<keyword evidence="12 14" id="KW-0464">Manganese</keyword>
<keyword evidence="7" id="KW-1133">Transmembrane helix</keyword>
<evidence type="ECO:0000256" key="7">
    <source>
        <dbReference type="ARBA" id="ARBA00022989"/>
    </source>
</evidence>
<evidence type="ECO:0000313" key="16">
    <source>
        <dbReference type="WBParaSite" id="Csp11.Scaffold629.g11814.t1"/>
    </source>
</evidence>
<evidence type="ECO:0000256" key="1">
    <source>
        <dbReference type="ARBA" id="ARBA00004606"/>
    </source>
</evidence>
<comment type="catalytic activity">
    <reaction evidence="10 14">
        <text>3-O-(beta-D-galactosyl-(1-&gt;3)-beta-D-galactosyl-(1-&gt;4)-beta-D-xylosyl)-L-seryl-[protein] + UDP-alpha-D-glucuronate = 3-O-(beta-D-GlcA-(1-&gt;3)-beta-D-Gal-(1-&gt;3)-beta-D-Gal-(1-&gt;4)-beta-D-Xyl)-L-seryl-[protein] + UDP + H(+)</text>
        <dbReference type="Rhea" id="RHEA:24168"/>
        <dbReference type="Rhea" id="RHEA-COMP:12571"/>
        <dbReference type="Rhea" id="RHEA-COMP:12573"/>
        <dbReference type="ChEBI" id="CHEBI:15378"/>
        <dbReference type="ChEBI" id="CHEBI:58052"/>
        <dbReference type="ChEBI" id="CHEBI:58223"/>
        <dbReference type="ChEBI" id="CHEBI:132090"/>
        <dbReference type="ChEBI" id="CHEBI:132093"/>
        <dbReference type="EC" id="2.4.1.135"/>
    </reaction>
</comment>
<dbReference type="GO" id="GO:0005975">
    <property type="term" value="P:carbohydrate metabolic process"/>
    <property type="evidence" value="ECO:0007669"/>
    <property type="project" value="TreeGrafter"/>
</dbReference>
<feature type="binding site" evidence="12">
    <location>
        <position position="81"/>
    </location>
    <ligand>
        <name>Mn(2+)</name>
        <dbReference type="ChEBI" id="CHEBI:29035"/>
    </ligand>
</feature>
<evidence type="ECO:0000313" key="15">
    <source>
        <dbReference type="Proteomes" id="UP000095282"/>
    </source>
</evidence>
<dbReference type="EC" id="2.4.1.135" evidence="3 14"/>
<evidence type="ECO:0000256" key="9">
    <source>
        <dbReference type="ARBA" id="ARBA00023180"/>
    </source>
</evidence>
<dbReference type="GO" id="GO:0050650">
    <property type="term" value="P:chondroitin sulfate proteoglycan biosynthetic process"/>
    <property type="evidence" value="ECO:0007669"/>
    <property type="project" value="TreeGrafter"/>
</dbReference>
<dbReference type="InterPro" id="IPR029044">
    <property type="entry name" value="Nucleotide-diphossugar_trans"/>
</dbReference>
<evidence type="ECO:0000256" key="3">
    <source>
        <dbReference type="ARBA" id="ARBA00012641"/>
    </source>
</evidence>
<evidence type="ECO:0000256" key="14">
    <source>
        <dbReference type="RuleBase" id="RU363127"/>
    </source>
</evidence>
<dbReference type="PANTHER" id="PTHR10896">
    <property type="entry name" value="GALACTOSYLGALACTOSYLXYLOSYLPROTEIN 3-BETA-GLUCURONOSYLTRANSFERASE BETA-1,3-GLUCURONYLTRANSFERASE"/>
    <property type="match status" value="1"/>
</dbReference>
<dbReference type="eggNOG" id="KOG1476">
    <property type="taxonomic scope" value="Eukaryota"/>
</dbReference>
<dbReference type="Pfam" id="PF03360">
    <property type="entry name" value="Glyco_transf_43"/>
    <property type="match status" value="1"/>
</dbReference>
<comment type="pathway">
    <text evidence="14">Protein modification; protein glycosylation.</text>
</comment>
<dbReference type="PANTHER" id="PTHR10896:SF30">
    <property type="entry name" value="GALACTOSYLGALACTOSYLXYLOSYLPROTEIN 3-BETA-GLUCURONOSYLTRANSFERASE"/>
    <property type="match status" value="1"/>
</dbReference>
<evidence type="ECO:0000256" key="10">
    <source>
        <dbReference type="ARBA" id="ARBA00047979"/>
    </source>
</evidence>
<evidence type="ECO:0000256" key="12">
    <source>
        <dbReference type="PIRSR" id="PIRSR605027-3"/>
    </source>
</evidence>
<sequence length="230" mass="26652">MANTLSHISNIYWIVIEDSVSIVPAVHRILRRSSIPFTYMAYPSPENYPNRGWFQRTMALKYIRKKYRRKGNGVVYFGDDDNTYDLRLFNKYIRKVNKIGMWGVGHVGGSLVESPKVINQKVVGFNAEWKPNRYFAIDMAGFAVHLRVILNSDAVFSGSCPSGAGALESCLLEDLGLRREDVEPFGFEKKEEKEVLVWHTKTVVPDVWDLRRNFWKREKTPKTNGYFVEY</sequence>
<keyword evidence="14" id="KW-0333">Golgi apparatus</keyword>
<proteinExistence type="inferred from homology"/>
<dbReference type="GO" id="GO:0015018">
    <property type="term" value="F:galactosylgalactosylxylosylprotein 3-beta-glucuronosyltransferase activity"/>
    <property type="evidence" value="ECO:0007669"/>
    <property type="project" value="UniProtKB-UniRule"/>
</dbReference>
<comment type="subcellular location">
    <subcellularLocation>
        <location evidence="14">Golgi apparatus membrane</location>
        <topology evidence="14">Single-pass type II membrane protein</topology>
    </subcellularLocation>
    <subcellularLocation>
        <location evidence="1">Membrane</location>
        <topology evidence="1">Single-pass type II membrane protein</topology>
    </subcellularLocation>
</comment>
<keyword evidence="12 14" id="KW-0479">Metal-binding</keyword>
<evidence type="ECO:0000256" key="4">
    <source>
        <dbReference type="ARBA" id="ARBA00022679"/>
    </source>
</evidence>
<dbReference type="GO" id="GO:0000139">
    <property type="term" value="C:Golgi membrane"/>
    <property type="evidence" value="ECO:0007669"/>
    <property type="project" value="UniProtKB-SubCell"/>
</dbReference>
<keyword evidence="5" id="KW-0812">Transmembrane</keyword>
<keyword evidence="8" id="KW-0472">Membrane</keyword>
<dbReference type="UniPathway" id="UPA00378"/>
<name>A0A1I7TU61_9PELO</name>
<protein>
    <recommendedName>
        <fullName evidence="3 14">Galactosylgalactosylxylosylprotein 3-beta-glucuronosyltransferase</fullName>
        <ecNumber evidence="3 14">2.4.1.135</ecNumber>
    </recommendedName>
</protein>
<evidence type="ECO:0000256" key="6">
    <source>
        <dbReference type="ARBA" id="ARBA00022968"/>
    </source>
</evidence>
<evidence type="ECO:0000256" key="13">
    <source>
        <dbReference type="PIRSR" id="PIRSR605027-4"/>
    </source>
</evidence>
<dbReference type="WBParaSite" id="Csp11.Scaffold629.g11814.t1">
    <property type="protein sequence ID" value="Csp11.Scaffold629.g11814.t1"/>
    <property type="gene ID" value="Csp11.Scaffold629.g11814"/>
</dbReference>
<keyword evidence="4 14" id="KW-0808">Transferase</keyword>
<reference evidence="16" key="1">
    <citation type="submission" date="2016-11" db="UniProtKB">
        <authorList>
            <consortium name="WormBaseParasite"/>
        </authorList>
    </citation>
    <scope>IDENTIFICATION</scope>
</reference>
<dbReference type="FunFam" id="3.90.550.10:FF:000147">
    <property type="entry name" value="Galactosylgalactosylxylosylprotein 3-beta-glucuronosyltransferase"/>
    <property type="match status" value="1"/>
</dbReference>
<evidence type="ECO:0000256" key="2">
    <source>
        <dbReference type="ARBA" id="ARBA00007706"/>
    </source>
</evidence>
<dbReference type="Gene3D" id="3.90.550.10">
    <property type="entry name" value="Spore Coat Polysaccharide Biosynthesis Protein SpsA, Chain A"/>
    <property type="match status" value="1"/>
</dbReference>
<comment type="similarity">
    <text evidence="2 14">Belongs to the glycosyltransferase 43 family.</text>
</comment>
<keyword evidence="6 14" id="KW-0735">Signal-anchor</keyword>
<evidence type="ECO:0000256" key="8">
    <source>
        <dbReference type="ARBA" id="ARBA00023136"/>
    </source>
</evidence>
<comment type="cofactor">
    <cofactor evidence="12 14">
        <name>Mn(2+)</name>
        <dbReference type="ChEBI" id="CHEBI:29035"/>
    </cofactor>
</comment>
<keyword evidence="15" id="KW-1185">Reference proteome</keyword>
<accession>A0A1I7TU61</accession>
<dbReference type="AlphaFoldDB" id="A0A1I7TU61"/>
<dbReference type="InterPro" id="IPR005027">
    <property type="entry name" value="Glyco_trans_43"/>
</dbReference>
<dbReference type="GO" id="GO:0046872">
    <property type="term" value="F:metal ion binding"/>
    <property type="evidence" value="ECO:0007669"/>
    <property type="project" value="UniProtKB-KW"/>
</dbReference>
<dbReference type="SUPFAM" id="SSF53448">
    <property type="entry name" value="Nucleotide-diphospho-sugar transferases"/>
    <property type="match status" value="1"/>
</dbReference>
<dbReference type="Proteomes" id="UP000095282">
    <property type="component" value="Unplaced"/>
</dbReference>
<feature type="active site" description="Proton donor/acceptor" evidence="11">
    <location>
        <position position="168"/>
    </location>
</feature>
<organism evidence="15 16">
    <name type="scientific">Caenorhabditis tropicalis</name>
    <dbReference type="NCBI Taxonomy" id="1561998"/>
    <lineage>
        <taxon>Eukaryota</taxon>
        <taxon>Metazoa</taxon>
        <taxon>Ecdysozoa</taxon>
        <taxon>Nematoda</taxon>
        <taxon>Chromadorea</taxon>
        <taxon>Rhabditida</taxon>
        <taxon>Rhabditina</taxon>
        <taxon>Rhabditomorpha</taxon>
        <taxon>Rhabditoidea</taxon>
        <taxon>Rhabditidae</taxon>
        <taxon>Peloderinae</taxon>
        <taxon>Caenorhabditis</taxon>
    </lineage>
</organism>
<feature type="site" description="Interaction with galactose moiety of substrate glycoprotein" evidence="13">
    <location>
        <position position="113"/>
    </location>
</feature>
<dbReference type="STRING" id="1561998.A0A1I7TU61"/>